<proteinExistence type="predicted"/>
<feature type="non-terminal residue" evidence="1">
    <location>
        <position position="1"/>
    </location>
</feature>
<dbReference type="AlphaFoldDB" id="A0A1V1NQQ2"/>
<evidence type="ECO:0000313" key="2">
    <source>
        <dbReference type="Proteomes" id="UP000189670"/>
    </source>
</evidence>
<comment type="caution">
    <text evidence="1">The sequence shown here is derived from an EMBL/GenBank/DDBJ whole genome shotgun (WGS) entry which is preliminary data.</text>
</comment>
<reference evidence="2" key="1">
    <citation type="submission" date="2012-11" db="EMBL/GenBank/DDBJ databases">
        <authorList>
            <person name="Lucero-Rivera Y.E."/>
            <person name="Tovar-Ramirez D."/>
        </authorList>
    </citation>
    <scope>NUCLEOTIDE SEQUENCE [LARGE SCALE GENOMIC DNA]</scope>
    <source>
        <strain evidence="2">Araruama</strain>
    </source>
</reference>
<name>A0A1V1NQQ2_9BACT</name>
<dbReference type="EMBL" id="ATBP01003467">
    <property type="protein sequence ID" value="ETR64904.1"/>
    <property type="molecule type" value="Genomic_DNA"/>
</dbReference>
<sequence length="117" mass="13917">NTIAEIKNIMTETEMLREDIERELKIKQVAIEEIEFIKSDIQIIEQALKEIKFACEYEQKPADKFKVRLDRFISDLLNDKSDFYKALNMIRRGENYRLNIINSYKKIGHPSYLLKSS</sequence>
<accession>A0A1V1NQQ2</accession>
<organism evidence="1 2">
    <name type="scientific">Candidatus Magnetoglobus multicellularis str. Araruama</name>
    <dbReference type="NCBI Taxonomy" id="890399"/>
    <lineage>
        <taxon>Bacteria</taxon>
        <taxon>Pseudomonadati</taxon>
        <taxon>Thermodesulfobacteriota</taxon>
        <taxon>Desulfobacteria</taxon>
        <taxon>Desulfobacterales</taxon>
        <taxon>Desulfobacteraceae</taxon>
        <taxon>Candidatus Magnetoglobus</taxon>
    </lineage>
</organism>
<dbReference type="Proteomes" id="UP000189670">
    <property type="component" value="Unassembled WGS sequence"/>
</dbReference>
<protein>
    <submittedName>
        <fullName evidence="1">Uncharacterized protein</fullName>
    </submittedName>
</protein>
<evidence type="ECO:0000313" key="1">
    <source>
        <dbReference type="EMBL" id="ETR64904.1"/>
    </source>
</evidence>
<gene>
    <name evidence="1" type="ORF">OMM_15142</name>
</gene>